<dbReference type="PROSITE" id="PS50943">
    <property type="entry name" value="HTH_CROC1"/>
    <property type="match status" value="1"/>
</dbReference>
<dbReference type="InterPro" id="IPR010982">
    <property type="entry name" value="Lambda_DNA-bd_dom_sf"/>
</dbReference>
<organism evidence="2 3">
    <name type="scientific">Staphylococcus felis</name>
    <dbReference type="NCBI Taxonomy" id="46127"/>
    <lineage>
        <taxon>Bacteria</taxon>
        <taxon>Bacillati</taxon>
        <taxon>Bacillota</taxon>
        <taxon>Bacilli</taxon>
        <taxon>Bacillales</taxon>
        <taxon>Staphylococcaceae</taxon>
        <taxon>Staphylococcus</taxon>
    </lineage>
</organism>
<reference evidence="2 3" key="1">
    <citation type="submission" date="2020-12" db="EMBL/GenBank/DDBJ databases">
        <title>Genomic analysis of Staphylococcus felis from a cat with skin infection.</title>
        <authorList>
            <person name="Aslantas O."/>
            <person name="Keskin O."/>
            <person name="Buyukaltay K."/>
            <person name="Gullu Yucetepe A."/>
        </authorList>
    </citation>
    <scope>NUCLEOTIDE SEQUENCE [LARGE SCALE GENOMIC DNA]</scope>
    <source>
        <strain evidence="2 3">HARRANVET</strain>
    </source>
</reference>
<keyword evidence="3" id="KW-1185">Reference proteome</keyword>
<evidence type="ECO:0000259" key="1">
    <source>
        <dbReference type="PROSITE" id="PS50943"/>
    </source>
</evidence>
<gene>
    <name evidence="2" type="ORF">I9026_04235</name>
</gene>
<dbReference type="InterPro" id="IPR001387">
    <property type="entry name" value="Cro/C1-type_HTH"/>
</dbReference>
<dbReference type="Gene3D" id="1.10.260.40">
    <property type="entry name" value="lambda repressor-like DNA-binding domains"/>
    <property type="match status" value="1"/>
</dbReference>
<feature type="domain" description="HTH cro/C1-type" evidence="1">
    <location>
        <begin position="8"/>
        <end position="67"/>
    </location>
</feature>
<dbReference type="SMART" id="SM00530">
    <property type="entry name" value="HTH_XRE"/>
    <property type="match status" value="1"/>
</dbReference>
<evidence type="ECO:0000313" key="3">
    <source>
        <dbReference type="Proteomes" id="UP000597038"/>
    </source>
</evidence>
<dbReference type="RefSeq" id="WP_050439619.1">
    <property type="nucleotide sequence ID" value="NZ_JAEDAQ010000005.1"/>
</dbReference>
<proteinExistence type="predicted"/>
<protein>
    <submittedName>
        <fullName evidence="2">Helix-turn-helix transcriptional regulator</fullName>
    </submittedName>
</protein>
<dbReference type="Proteomes" id="UP000597038">
    <property type="component" value="Unassembled WGS sequence"/>
</dbReference>
<comment type="caution">
    <text evidence="2">The sequence shown here is derived from an EMBL/GenBank/DDBJ whole genome shotgun (WGS) entry which is preliminary data.</text>
</comment>
<accession>A0ABS0QMV5</accession>
<evidence type="ECO:0000313" key="2">
    <source>
        <dbReference type="EMBL" id="MBH9580575.1"/>
    </source>
</evidence>
<dbReference type="EMBL" id="JAEDAQ010000005">
    <property type="protein sequence ID" value="MBH9580575.1"/>
    <property type="molecule type" value="Genomic_DNA"/>
</dbReference>
<dbReference type="CDD" id="cd00093">
    <property type="entry name" value="HTH_XRE"/>
    <property type="match status" value="1"/>
</dbReference>
<sequence>MNEFGRKIKELRGNQSIREASQNIGISHTYLDSLEKGFDPRSGKERKPTIEVINKISLYYDYSFEELVGLANIFVSINDLPKEQKEIQNQKFLEAMKNSFDKTELKVKENYINLIKKDLNVSQVNLLRNVYNFIELETNENTNKNIDEENRKNNIIFVSALLQILLKHKGSGSKEVYDDITKEFDKFIKQYLNVK</sequence>
<dbReference type="SUPFAM" id="SSF47413">
    <property type="entry name" value="lambda repressor-like DNA-binding domains"/>
    <property type="match status" value="1"/>
</dbReference>
<name>A0ABS0QMV5_9STAP</name>